<proteinExistence type="inferred from homology"/>
<organism evidence="11 12">
    <name type="scientific">Thamnocephalis sphaerospora</name>
    <dbReference type="NCBI Taxonomy" id="78915"/>
    <lineage>
        <taxon>Eukaryota</taxon>
        <taxon>Fungi</taxon>
        <taxon>Fungi incertae sedis</taxon>
        <taxon>Zoopagomycota</taxon>
        <taxon>Zoopagomycotina</taxon>
        <taxon>Zoopagomycetes</taxon>
        <taxon>Zoopagales</taxon>
        <taxon>Sigmoideomycetaceae</taxon>
        <taxon>Thamnocephalis</taxon>
    </lineage>
</organism>
<dbReference type="Pfam" id="PF00787">
    <property type="entry name" value="PX"/>
    <property type="match status" value="1"/>
</dbReference>
<dbReference type="STRING" id="78915.A0A4P9XIP8"/>
<keyword evidence="8" id="KW-0472">Membrane</keyword>
<evidence type="ECO:0000256" key="4">
    <source>
        <dbReference type="ARBA" id="ARBA00022753"/>
    </source>
</evidence>
<keyword evidence="6" id="KW-0072">Autophagy</keyword>
<dbReference type="GO" id="GO:0006914">
    <property type="term" value="P:autophagy"/>
    <property type="evidence" value="ECO:0007669"/>
    <property type="project" value="UniProtKB-KW"/>
</dbReference>
<dbReference type="PROSITE" id="PS50195">
    <property type="entry name" value="PX"/>
    <property type="match status" value="1"/>
</dbReference>
<gene>
    <name evidence="11" type="ORF">THASP1DRAFT_19629</name>
</gene>
<comment type="subcellular location">
    <subcellularLocation>
        <location evidence="1">Endosome membrane</location>
        <topology evidence="1">Peripheral membrane protein</topology>
    </subcellularLocation>
</comment>
<dbReference type="PANTHER" id="PTHR46979">
    <property type="entry name" value="SORTING NEXIN-41"/>
    <property type="match status" value="1"/>
</dbReference>
<feature type="region of interest" description="Disordered" evidence="9">
    <location>
        <begin position="307"/>
        <end position="349"/>
    </location>
</feature>
<evidence type="ECO:0000313" key="12">
    <source>
        <dbReference type="Proteomes" id="UP000271241"/>
    </source>
</evidence>
<comment type="similarity">
    <text evidence="2">Belongs to the sorting nexin family.</text>
</comment>
<evidence type="ECO:0000259" key="10">
    <source>
        <dbReference type="PROSITE" id="PS50195"/>
    </source>
</evidence>
<reference evidence="12" key="1">
    <citation type="journal article" date="2018" name="Nat. Microbiol.">
        <title>Leveraging single-cell genomics to expand the fungal tree of life.</title>
        <authorList>
            <person name="Ahrendt S.R."/>
            <person name="Quandt C.A."/>
            <person name="Ciobanu D."/>
            <person name="Clum A."/>
            <person name="Salamov A."/>
            <person name="Andreopoulos B."/>
            <person name="Cheng J.F."/>
            <person name="Woyke T."/>
            <person name="Pelin A."/>
            <person name="Henrissat B."/>
            <person name="Reynolds N.K."/>
            <person name="Benny G.L."/>
            <person name="Smith M.E."/>
            <person name="James T.Y."/>
            <person name="Grigoriev I.V."/>
        </authorList>
    </citation>
    <scope>NUCLEOTIDE SEQUENCE [LARGE SCALE GENOMIC DNA]</scope>
    <source>
        <strain evidence="12">RSA 1356</strain>
    </source>
</reference>
<keyword evidence="4" id="KW-0967">Endosome</keyword>
<dbReference type="GO" id="GO:0005829">
    <property type="term" value="C:cytosol"/>
    <property type="evidence" value="ECO:0007669"/>
    <property type="project" value="GOC"/>
</dbReference>
<keyword evidence="3" id="KW-0813">Transport</keyword>
<dbReference type="SUPFAM" id="SSF64268">
    <property type="entry name" value="PX domain"/>
    <property type="match status" value="1"/>
</dbReference>
<evidence type="ECO:0000256" key="2">
    <source>
        <dbReference type="ARBA" id="ARBA00010883"/>
    </source>
</evidence>
<dbReference type="InterPro" id="IPR036871">
    <property type="entry name" value="PX_dom_sf"/>
</dbReference>
<dbReference type="InterPro" id="IPR027267">
    <property type="entry name" value="AH/BAR_dom_sf"/>
</dbReference>
<dbReference type="Gene3D" id="3.30.1520.10">
    <property type="entry name" value="Phox-like domain"/>
    <property type="match status" value="1"/>
</dbReference>
<dbReference type="PANTHER" id="PTHR46979:SF2">
    <property type="entry name" value="SORTING NEXIN-41"/>
    <property type="match status" value="1"/>
</dbReference>
<dbReference type="AlphaFoldDB" id="A0A4P9XIP8"/>
<dbReference type="GO" id="GO:0010008">
    <property type="term" value="C:endosome membrane"/>
    <property type="evidence" value="ECO:0007669"/>
    <property type="project" value="UniProtKB-SubCell"/>
</dbReference>
<evidence type="ECO:0000256" key="9">
    <source>
        <dbReference type="SAM" id="MobiDB-lite"/>
    </source>
</evidence>
<dbReference type="InterPro" id="IPR044106">
    <property type="entry name" value="PX_Snx41/Atg20"/>
</dbReference>
<feature type="compositionally biased region" description="Polar residues" evidence="9">
    <location>
        <begin position="307"/>
        <end position="317"/>
    </location>
</feature>
<evidence type="ECO:0000256" key="8">
    <source>
        <dbReference type="ARBA" id="ARBA00023136"/>
    </source>
</evidence>
<keyword evidence="7" id="KW-0446">Lipid-binding</keyword>
<dbReference type="InterPro" id="IPR001683">
    <property type="entry name" value="PX_dom"/>
</dbReference>
<dbReference type="Gene3D" id="1.20.1270.60">
    <property type="entry name" value="Arfaptin homology (AH) domain/BAR domain"/>
    <property type="match status" value="2"/>
</dbReference>
<dbReference type="InterPro" id="IPR051079">
    <property type="entry name" value="Sorting_Nexin_Autophagy"/>
</dbReference>
<dbReference type="EMBL" id="KZ993083">
    <property type="protein sequence ID" value="RKP05592.1"/>
    <property type="molecule type" value="Genomic_DNA"/>
</dbReference>
<evidence type="ECO:0000256" key="6">
    <source>
        <dbReference type="ARBA" id="ARBA00023006"/>
    </source>
</evidence>
<evidence type="ECO:0000256" key="7">
    <source>
        <dbReference type="ARBA" id="ARBA00023121"/>
    </source>
</evidence>
<evidence type="ECO:0000256" key="3">
    <source>
        <dbReference type="ARBA" id="ARBA00022448"/>
    </source>
</evidence>
<keyword evidence="12" id="KW-1185">Reference proteome</keyword>
<dbReference type="SMART" id="SM00312">
    <property type="entry name" value="PX"/>
    <property type="match status" value="1"/>
</dbReference>
<dbReference type="Proteomes" id="UP000271241">
    <property type="component" value="Unassembled WGS sequence"/>
</dbReference>
<sequence>ANKEADAGGSKFVAYCVRFGNLEVRRRYSEFASLRKILCRMYPTVIVPPIPEKHTLADYATKQGRAKDDVPTIEKRKRMLGSFLNRVATHPILSTEHVFHQFLEASAKWSDVLKSEAVTSLPKRPILQPPKPAVGDTVPEHVFSIPVPRASGRLRRPDPAFQQAEVEAETLVNHLQLRMEPDQRRVSRRLAELSADNSELGALYNGFSLTETDQLAEGIEKVGQAVDTVYLANNALKSAMESEMSERLHEYAQFTAVIKSVLRYRHQRHLQVEYLEGQLQLQRRQLETLLRADAEAQRLSEALAQLTSHSAGETPNVASAEPRPPSSAPAMSSVPTRQRRSSLPSGGILSRISSTFHGILDVDPDATRRRNISKTQRFIAQLEEYVEMASNDLVRTSAAIQQDLDRFQRHKMQDFRDMMIVYARMHIKWCQQAQAGWEQARQQVEEIPTPLP</sequence>
<name>A0A4P9XIP8_9FUNG</name>
<feature type="domain" description="PX" evidence="10">
    <location>
        <begin position="1"/>
        <end position="109"/>
    </location>
</feature>
<evidence type="ECO:0000313" key="11">
    <source>
        <dbReference type="EMBL" id="RKP05592.1"/>
    </source>
</evidence>
<dbReference type="CDD" id="cd06867">
    <property type="entry name" value="PX_SNX41_42"/>
    <property type="match status" value="1"/>
</dbReference>
<accession>A0A4P9XIP8</accession>
<dbReference type="GO" id="GO:0035091">
    <property type="term" value="F:phosphatidylinositol binding"/>
    <property type="evidence" value="ECO:0007669"/>
    <property type="project" value="InterPro"/>
</dbReference>
<evidence type="ECO:0000256" key="1">
    <source>
        <dbReference type="ARBA" id="ARBA00004481"/>
    </source>
</evidence>
<evidence type="ECO:0000256" key="5">
    <source>
        <dbReference type="ARBA" id="ARBA00022927"/>
    </source>
</evidence>
<keyword evidence="5" id="KW-0653">Protein transport</keyword>
<protein>
    <recommendedName>
        <fullName evidence="10">PX domain-containing protein</fullName>
    </recommendedName>
</protein>
<dbReference type="OrthoDB" id="289314at2759"/>
<dbReference type="GO" id="GO:0042147">
    <property type="term" value="P:retrograde transport, endosome to Golgi"/>
    <property type="evidence" value="ECO:0007669"/>
    <property type="project" value="InterPro"/>
</dbReference>
<feature type="non-terminal residue" evidence="11">
    <location>
        <position position="1"/>
    </location>
</feature>
<dbReference type="GO" id="GO:0015031">
    <property type="term" value="P:protein transport"/>
    <property type="evidence" value="ECO:0007669"/>
    <property type="project" value="UniProtKB-KW"/>
</dbReference>